<feature type="region of interest" description="Disordered" evidence="10">
    <location>
        <begin position="3956"/>
        <end position="3975"/>
    </location>
</feature>
<feature type="domain" description="Ketosynthase family 3 (KS3)" evidence="12">
    <location>
        <begin position="33"/>
        <end position="458"/>
    </location>
</feature>
<keyword evidence="8" id="KW-0012">Acyltransferase</keyword>
<dbReference type="RefSeq" id="WP_187144592.1">
    <property type="nucleotide sequence ID" value="NZ_CP029159.1"/>
</dbReference>
<gene>
    <name evidence="14" type="ORF">STSU_032555</name>
</gene>
<dbReference type="InterPro" id="IPR042104">
    <property type="entry name" value="PKS_dehydratase_sf"/>
</dbReference>
<dbReference type="InterPro" id="IPR055123">
    <property type="entry name" value="SpnB-like_Rossmann"/>
</dbReference>
<evidence type="ECO:0000256" key="7">
    <source>
        <dbReference type="ARBA" id="ARBA00023268"/>
    </source>
</evidence>
<dbReference type="InterPro" id="IPR049900">
    <property type="entry name" value="PKS_mFAS_DH"/>
</dbReference>
<dbReference type="Proteomes" id="UP000005940">
    <property type="component" value="Chromosome"/>
</dbReference>
<dbReference type="FunFam" id="3.90.180.10:FF:000032">
    <property type="entry name" value="Probable polyketide synthase pks1"/>
    <property type="match status" value="1"/>
</dbReference>
<dbReference type="SMART" id="SM00829">
    <property type="entry name" value="PKS_ER"/>
    <property type="match status" value="1"/>
</dbReference>
<dbReference type="Pfam" id="PF02801">
    <property type="entry name" value="Ketoacyl-synt_C"/>
    <property type="match status" value="2"/>
</dbReference>
<evidence type="ECO:0000256" key="6">
    <source>
        <dbReference type="ARBA" id="ARBA00023194"/>
    </source>
</evidence>
<feature type="domain" description="Ketosynthase family 3 (KS3)" evidence="12">
    <location>
        <begin position="1812"/>
        <end position="2240"/>
    </location>
</feature>
<dbReference type="InterPro" id="IPR020807">
    <property type="entry name" value="PKS_DH"/>
</dbReference>
<dbReference type="FunFam" id="3.40.366.10:FF:000002">
    <property type="entry name" value="Probable polyketide synthase 2"/>
    <property type="match status" value="1"/>
</dbReference>
<accession>A0A7G3UP37</accession>
<dbReference type="InterPro" id="IPR015083">
    <property type="entry name" value="NorB/c/GfsB-D-like_docking"/>
</dbReference>
<dbReference type="InterPro" id="IPR020806">
    <property type="entry name" value="PKS_PP-bd"/>
</dbReference>
<dbReference type="SUPFAM" id="SSF47336">
    <property type="entry name" value="ACP-like"/>
    <property type="match status" value="2"/>
</dbReference>
<dbReference type="Gene3D" id="3.40.366.10">
    <property type="entry name" value="Malonyl-Coenzyme A Acyl Carrier Protein, domain 2"/>
    <property type="match status" value="2"/>
</dbReference>
<dbReference type="Gene3D" id="3.10.129.110">
    <property type="entry name" value="Polyketide synthase dehydratase"/>
    <property type="match status" value="2"/>
</dbReference>
<feature type="active site" description="Proton donor; for dehydratase activity" evidence="9">
    <location>
        <position position="2916"/>
    </location>
</feature>
<keyword evidence="7" id="KW-0511">Multifunctional enzyme</keyword>
<dbReference type="SUPFAM" id="SSF53901">
    <property type="entry name" value="Thiolase-like"/>
    <property type="match status" value="2"/>
</dbReference>
<dbReference type="Gene3D" id="3.90.180.10">
    <property type="entry name" value="Medium-chain alcohol dehydrogenases, catalytic domain"/>
    <property type="match status" value="1"/>
</dbReference>
<dbReference type="InterPro" id="IPR016035">
    <property type="entry name" value="Acyl_Trfase/lysoPLipase"/>
</dbReference>
<evidence type="ECO:0000313" key="14">
    <source>
        <dbReference type="EMBL" id="QKM71145.1"/>
    </source>
</evidence>
<dbReference type="FunFam" id="1.10.1200.10:FF:000007">
    <property type="entry name" value="Probable polyketide synthase pks17"/>
    <property type="match status" value="2"/>
</dbReference>
<feature type="active site" description="Proton acceptor; for dehydratase activity" evidence="9">
    <location>
        <position position="2749"/>
    </location>
</feature>
<evidence type="ECO:0000256" key="8">
    <source>
        <dbReference type="ARBA" id="ARBA00023315"/>
    </source>
</evidence>
<evidence type="ECO:0000256" key="3">
    <source>
        <dbReference type="ARBA" id="ARBA00022450"/>
    </source>
</evidence>
<dbReference type="PROSITE" id="PS52004">
    <property type="entry name" value="KS3_2"/>
    <property type="match status" value="2"/>
</dbReference>
<evidence type="ECO:0000259" key="11">
    <source>
        <dbReference type="PROSITE" id="PS50075"/>
    </source>
</evidence>
<dbReference type="SMART" id="SM00827">
    <property type="entry name" value="PKS_AT"/>
    <property type="match status" value="2"/>
</dbReference>
<dbReference type="GO" id="GO:0016491">
    <property type="term" value="F:oxidoreductase activity"/>
    <property type="evidence" value="ECO:0007669"/>
    <property type="project" value="InterPro"/>
</dbReference>
<feature type="domain" description="PKS/mFAS DH" evidence="13">
    <location>
        <begin position="951"/>
        <end position="1239"/>
    </location>
</feature>
<dbReference type="Pfam" id="PF00550">
    <property type="entry name" value="PP-binding"/>
    <property type="match status" value="2"/>
</dbReference>
<dbReference type="CDD" id="cd05195">
    <property type="entry name" value="enoyl_red"/>
    <property type="match status" value="1"/>
</dbReference>
<dbReference type="SMART" id="SM00825">
    <property type="entry name" value="PKS_KS"/>
    <property type="match status" value="2"/>
</dbReference>
<dbReference type="InterPro" id="IPR016039">
    <property type="entry name" value="Thiolase-like"/>
</dbReference>
<name>A0A7G3UP37_STRT9</name>
<dbReference type="InterPro" id="IPR011032">
    <property type="entry name" value="GroES-like_sf"/>
</dbReference>
<proteinExistence type="predicted"/>
<dbReference type="PANTHER" id="PTHR43775">
    <property type="entry name" value="FATTY ACID SYNTHASE"/>
    <property type="match status" value="1"/>
</dbReference>
<dbReference type="InterPro" id="IPR049551">
    <property type="entry name" value="PKS_DH_C"/>
</dbReference>
<dbReference type="Gene3D" id="3.40.47.10">
    <property type="match status" value="2"/>
</dbReference>
<dbReference type="InterPro" id="IPR002364">
    <property type="entry name" value="Quin_OxRdtase/zeta-crystal_CS"/>
</dbReference>
<dbReference type="InterPro" id="IPR006162">
    <property type="entry name" value="Ppantetheine_attach_site"/>
</dbReference>
<dbReference type="Pfam" id="PF00698">
    <property type="entry name" value="Acyl_transf_1"/>
    <property type="match status" value="2"/>
</dbReference>
<dbReference type="InterPro" id="IPR020843">
    <property type="entry name" value="ER"/>
</dbReference>
<dbReference type="Pfam" id="PF14765">
    <property type="entry name" value="PS-DH"/>
    <property type="match status" value="2"/>
</dbReference>
<keyword evidence="4" id="KW-0597">Phosphoprotein</keyword>
<dbReference type="InterPro" id="IPR032821">
    <property type="entry name" value="PKS_assoc"/>
</dbReference>
<dbReference type="GO" id="GO:0008270">
    <property type="term" value="F:zinc ion binding"/>
    <property type="evidence" value="ECO:0007669"/>
    <property type="project" value="InterPro"/>
</dbReference>
<dbReference type="Gene3D" id="3.40.50.11460">
    <property type="match status" value="1"/>
</dbReference>
<dbReference type="InterPro" id="IPR014031">
    <property type="entry name" value="Ketoacyl_synth_C"/>
</dbReference>
<dbReference type="PROSITE" id="PS52019">
    <property type="entry name" value="PKS_MFAS_DH"/>
    <property type="match status" value="2"/>
</dbReference>
<evidence type="ECO:0000256" key="9">
    <source>
        <dbReference type="PROSITE-ProRule" id="PRU01363"/>
    </source>
</evidence>
<dbReference type="EMBL" id="CP029159">
    <property type="protein sequence ID" value="QKM71145.1"/>
    <property type="molecule type" value="Genomic_DNA"/>
</dbReference>
<dbReference type="GO" id="GO:0006633">
    <property type="term" value="P:fatty acid biosynthetic process"/>
    <property type="evidence" value="ECO:0007669"/>
    <property type="project" value="InterPro"/>
</dbReference>
<dbReference type="InterPro" id="IPR036736">
    <property type="entry name" value="ACP-like_sf"/>
</dbReference>
<feature type="region of interest" description="Disordered" evidence="10">
    <location>
        <begin position="461"/>
        <end position="482"/>
    </location>
</feature>
<dbReference type="Pfam" id="PF00109">
    <property type="entry name" value="ketoacyl-synt"/>
    <property type="match status" value="2"/>
</dbReference>
<dbReference type="SMART" id="SM00822">
    <property type="entry name" value="PKS_KR"/>
    <property type="match status" value="2"/>
</dbReference>
<dbReference type="Pfam" id="PF13602">
    <property type="entry name" value="ADH_zinc_N_2"/>
    <property type="match status" value="1"/>
</dbReference>
<dbReference type="Gene3D" id="3.30.70.3290">
    <property type="match status" value="2"/>
</dbReference>
<dbReference type="InterPro" id="IPR057326">
    <property type="entry name" value="KR_dom"/>
</dbReference>
<feature type="domain" description="Carrier" evidence="11">
    <location>
        <begin position="3828"/>
        <end position="3903"/>
    </location>
</feature>
<feature type="region of interest" description="N-terminal hotdog fold" evidence="9">
    <location>
        <begin position="2718"/>
        <end position="2840"/>
    </location>
</feature>
<dbReference type="GO" id="GO:0004315">
    <property type="term" value="F:3-oxoacyl-[acyl-carrier-protein] synthase activity"/>
    <property type="evidence" value="ECO:0007669"/>
    <property type="project" value="InterPro"/>
</dbReference>
<dbReference type="Pfam" id="PF08240">
    <property type="entry name" value="ADH_N"/>
    <property type="match status" value="1"/>
</dbReference>
<feature type="region of interest" description="C-terminal hotdog fold" evidence="9">
    <location>
        <begin position="2854"/>
        <end position="2994"/>
    </location>
</feature>
<feature type="region of interest" description="Disordered" evidence="10">
    <location>
        <begin position="3796"/>
        <end position="3815"/>
    </location>
</feature>
<dbReference type="InterPro" id="IPR014043">
    <property type="entry name" value="Acyl_transferase_dom"/>
</dbReference>
<feature type="active site" description="Proton donor; for dehydratase activity" evidence="9">
    <location>
        <position position="1154"/>
    </location>
</feature>
<dbReference type="InterPro" id="IPR001227">
    <property type="entry name" value="Ac_transferase_dom_sf"/>
</dbReference>
<dbReference type="SUPFAM" id="SSF50129">
    <property type="entry name" value="GroES-like"/>
    <property type="match status" value="1"/>
</dbReference>
<comment type="cofactor">
    <cofactor evidence="1">
        <name>pantetheine 4'-phosphate</name>
        <dbReference type="ChEBI" id="CHEBI:47942"/>
    </cofactor>
</comment>
<dbReference type="PROSITE" id="PS50075">
    <property type="entry name" value="CARRIER"/>
    <property type="match status" value="2"/>
</dbReference>
<dbReference type="SMART" id="SM01294">
    <property type="entry name" value="PKS_PP_betabranch"/>
    <property type="match status" value="2"/>
</dbReference>
<dbReference type="SMART" id="SM00823">
    <property type="entry name" value="PKS_PP"/>
    <property type="match status" value="2"/>
</dbReference>
<dbReference type="InterPro" id="IPR013154">
    <property type="entry name" value="ADH-like_N"/>
</dbReference>
<organism evidence="14 15">
    <name type="scientific">Streptomyces tsukubensis (strain DSM 42081 / NBRC 108919 / NRRL 18488 / 9993)</name>
    <dbReference type="NCBI Taxonomy" id="1114943"/>
    <lineage>
        <taxon>Bacteria</taxon>
        <taxon>Bacillati</taxon>
        <taxon>Actinomycetota</taxon>
        <taxon>Actinomycetes</taxon>
        <taxon>Kitasatosporales</taxon>
        <taxon>Streptomycetaceae</taxon>
        <taxon>Streptomyces</taxon>
    </lineage>
</organism>
<dbReference type="Pfam" id="PF21089">
    <property type="entry name" value="PKS_DH_N"/>
    <property type="match status" value="2"/>
</dbReference>
<evidence type="ECO:0000256" key="5">
    <source>
        <dbReference type="ARBA" id="ARBA00022679"/>
    </source>
</evidence>
<evidence type="ECO:0000256" key="2">
    <source>
        <dbReference type="ARBA" id="ARBA00004792"/>
    </source>
</evidence>
<reference evidence="14 15" key="1">
    <citation type="journal article" date="2012" name="J. Bacteriol.">
        <title>Draft genome of Streptomyces tsukubaensis NRRL 18488, the producer of the clinically important immunosuppressant tacrolimus (FK506).</title>
        <authorList>
            <person name="Barreiro C."/>
            <person name="Prieto C."/>
            <person name="Sola-Landa A."/>
            <person name="Solera E."/>
            <person name="Martinez-Castro M."/>
            <person name="Perez-Redondo R."/>
            <person name="Garcia-Estrada C."/>
            <person name="Aparicio J.F."/>
            <person name="Fernandez-Martinez L.T."/>
            <person name="Santos-Aberturas J."/>
            <person name="Salehi-Najafabadi Z."/>
            <person name="Rodriguez-Garcia A."/>
            <person name="Tauch A."/>
            <person name="Martin J.F."/>
        </authorList>
    </citation>
    <scope>NUCLEOTIDE SEQUENCE [LARGE SCALE GENOMIC DNA]</scope>
    <source>
        <strain evidence="15">DSM 42081 / NBRC 108919 / NRRL 18488 / 9993</strain>
    </source>
</reference>
<feature type="region of interest" description="N-terminal hotdog fold" evidence="9">
    <location>
        <begin position="951"/>
        <end position="1073"/>
    </location>
</feature>
<dbReference type="GO" id="GO:0031177">
    <property type="term" value="F:phosphopantetheine binding"/>
    <property type="evidence" value="ECO:0007669"/>
    <property type="project" value="InterPro"/>
</dbReference>
<dbReference type="Pfam" id="PF08659">
    <property type="entry name" value="KR"/>
    <property type="match status" value="2"/>
</dbReference>
<dbReference type="SUPFAM" id="SSF101173">
    <property type="entry name" value="Docking domain B of the erythromycin polyketide synthase (DEBS)"/>
    <property type="match status" value="1"/>
</dbReference>
<dbReference type="InterPro" id="IPR050091">
    <property type="entry name" value="PKS_NRPS_Biosynth_Enz"/>
</dbReference>
<dbReference type="PROSITE" id="PS00012">
    <property type="entry name" value="PHOSPHOPANTETHEINE"/>
    <property type="match status" value="2"/>
</dbReference>
<dbReference type="InterPro" id="IPR020841">
    <property type="entry name" value="PKS_Beta-ketoAc_synthase_dom"/>
</dbReference>
<dbReference type="InterPro" id="IPR018201">
    <property type="entry name" value="Ketoacyl_synth_AS"/>
</dbReference>
<feature type="active site" description="Proton acceptor; for dehydratase activity" evidence="9">
    <location>
        <position position="983"/>
    </location>
</feature>
<evidence type="ECO:0000259" key="12">
    <source>
        <dbReference type="PROSITE" id="PS52004"/>
    </source>
</evidence>
<dbReference type="Gene3D" id="1.10.1200.10">
    <property type="entry name" value="ACP-like"/>
    <property type="match status" value="2"/>
</dbReference>
<protein>
    <recommendedName>
        <fullName evidence="16">Beta-ketoacyl synthase</fullName>
    </recommendedName>
</protein>
<feature type="region of interest" description="C-terminal hotdog fold" evidence="9">
    <location>
        <begin position="1093"/>
        <end position="1239"/>
    </location>
</feature>
<keyword evidence="3" id="KW-0596">Phosphopantetheine</keyword>
<dbReference type="Gene3D" id="3.40.50.720">
    <property type="entry name" value="NAD(P)-binding Rossmann-like Domain"/>
    <property type="match status" value="2"/>
</dbReference>
<dbReference type="SUPFAM" id="SSF51735">
    <property type="entry name" value="NAD(P)-binding Rossmann-fold domains"/>
    <property type="match status" value="5"/>
</dbReference>
<dbReference type="PROSITE" id="PS00606">
    <property type="entry name" value="KS3_1"/>
    <property type="match status" value="2"/>
</dbReference>
<dbReference type="InterPro" id="IPR009081">
    <property type="entry name" value="PP-bd_ACP"/>
</dbReference>
<dbReference type="FunFam" id="3.40.47.10:FF:000019">
    <property type="entry name" value="Polyketide synthase type I"/>
    <property type="match status" value="2"/>
</dbReference>
<keyword evidence="6" id="KW-0045">Antibiotic biosynthesis</keyword>
<dbReference type="CDD" id="cd00833">
    <property type="entry name" value="PKS"/>
    <property type="match status" value="2"/>
</dbReference>
<feature type="domain" description="PKS/mFAS DH" evidence="13">
    <location>
        <begin position="2718"/>
        <end position="2994"/>
    </location>
</feature>
<dbReference type="InterPro" id="IPR016036">
    <property type="entry name" value="Malonyl_transacylase_ACP-bd"/>
</dbReference>
<dbReference type="InterPro" id="IPR049552">
    <property type="entry name" value="PKS_DH_N"/>
</dbReference>
<feature type="compositionally biased region" description="Basic and acidic residues" evidence="10">
    <location>
        <begin position="3956"/>
        <end position="3968"/>
    </location>
</feature>
<dbReference type="InterPro" id="IPR014030">
    <property type="entry name" value="Ketoacyl_synth_N"/>
</dbReference>
<dbReference type="Pfam" id="PF16197">
    <property type="entry name" value="KAsynt_C_assoc"/>
    <property type="match status" value="2"/>
</dbReference>
<keyword evidence="5" id="KW-0808">Transferase</keyword>
<feature type="domain" description="Carrier" evidence="11">
    <location>
        <begin position="1714"/>
        <end position="1789"/>
    </location>
</feature>
<dbReference type="PROSITE" id="PS01162">
    <property type="entry name" value="QOR_ZETA_CRYSTAL"/>
    <property type="match status" value="1"/>
</dbReference>
<sequence length="3988" mass="418643">MANEDKLRDYLRRVTADLHQARLRLREYESERHEPIAVVGIGCRYPGGADSPEALWQLVRDETDAVGGFPADRGWDLDALYHPDPDHPGTSYAREGGFLYDAHRFDAEFFGMSPREALATDPQQRLLLETSWEAVERAGINPVALRGSRTGVFAGVMYNDYASRITRPPQGFEGYIGAGSAGSIASGRVAYTLGLEGPAVSVDTACSSSLVAIHLAAQALRRGECTLALAGGVTVMATPNTFVEFSRQRGLAPDGRCKPFAAAADGTGWAEGVGMVVLEKLSDARRNGHPVLAVIRGSAINQDGASSQLTAPNGPSQERVIRQALDSAGLTPADVDAVEAHGTGTTLGDPIEAGALHRTYGTERPTGQPLYLGSIKSNIGHTQAAAGIASLIKMIMAMRYGELPRTLHIDEPTPHSSWDGSLQLLTAARPWPDTDRPRRAAVSSFGISGTNAHLIVEQPPATTDAADPADPADPRNSEPPGTAVPVPWLLSARTEPALRAQAARLRAHLDARPGPDDASVAHALAATRPSFVRRAAVVGGSRQEIGAALDALARGERAPGAVRGTAFAGEHRIVFLFSGQGSQRPGMGRELHAAFPVFADALDDVCGRLDPHLPRPLREVMFAGDPGEDPLLSRTLYTQPALFALQTALHRLLGSWGVRPDRVAGHSVGEIAAARAAGLIGLDDACALVAARGRLMDGLPAGGAMLSVRAGEEAVAALLDDGPWAGGVWLAAVNGPEATVVSGDESAVDALALHLAESGHRTRRLAVARAFHSALMDPVLDELRAVAAEIRFRPPAVPLVSTLTGRPAAFEELASPEYWVRQARETVRFHQAVTALREDGVTAWVELGPDNTLTALAGPAVGDTAVVTAVLDRRLPEATAAVTAVARLHTSGVPVETAVLVPAPSGPPSASGGVGAPSVSLPTYPFQRTSYWLEADEPADLAAAGLRSAGHPLLRGELSLADGGRQVFTGRLTPGALPWLADHTVAGTPVLPGAALVELALHAGAGAGCGTVEELVLEAPLAVPEEGCRIQLLLEPADGKGRRAFTVHAHPEGGEALWDRHAAGTLAPPGAVPTPAPAPGTGGVPVEWPPPGAVPVEVSGLYERLPERGYGYGPSFRGLHAVWRSGRTLYAEVRLPEEARDRAGRFALHPALLDAALHPLFLDEAAGGAGEERPDRVRLPFSWSGVTLRADGATALRVRIGPHGSGDGTWTLELADGEGRPVAEVASLALHDVPVERITAGSGSAGPLYEVRWPSLDGVPEASGEAPPAVVDLSVVDRDVLAAAPPGVPLPDLVVAVPPVPGVSGDGTLPGRVRTAVGRILAFVGGWLADDRRGDSTLTLLTGLAVRTGHEAPGSGADLASAPLWGMLRSVQSEHPGRIVLVDDDGTPASRAVLGAALRTGEPQLALRGGTVRVPRLARVAPSVHGTGPGPVFDPDRTVLVTGGTGTLGGLVARHLVTEHGVRHLLLTSRSGPAAEGAAELLAELAALGADTALVACDTADRDAVAALLRDRAGRPPLGAVVHTAGVLDDGVFESLTPERFDTVLRAKADSAWHLHELTADAELTAFVLFSSLAGVVGNAGQAGYAAANAFLDALAAERRAAGLPGTSLAWGPWAERSAMTGGLSAADRQRARRSGVLPLPTRTALALFDAALSADVPLAVPVRLDLAALRATAPDTGGPLLRGLVGPPRRRAAGNGTPAAASLAPLDPADRPAALIDLVRGQVAEVLGHTDPQAIDTERALSELGFDSLTALELRNRLNETTGLQLPATLVFDRPTVAALAAELAARLSGAPSTVPSGSGRPAATALPADDEPIAVVGIGCRYPGGADSPEALWRLVSEGIDAVGAFPADRGWDTERLYDPDPDRTGHTYVREGGFLYDAHRFDAEFFGMSPREALATDPQQRLLLETSWEAIERAGINPAALRGSRTGVFAGVMYNDYASRMLFPAETPEEVEGYLGYGSAGSVASGRVAYALGLEGPAVSVDTACSSSLVAIHLAAQALRRGECTLALAGGVTVMATPATFIEFSRQRGLAPDGRCKPFAAAADGTGWGEGVGVVVLERLSEARRNGHPVLAVIRGSAINQDGASNGLTSPNGPAQERVIRQALESAGLTPADVDAVEAHGTGTTLGDPIEAQALHHTYGTDRPADRPLYLGSIKSNIGHTQAAAGIASLIKMTMAMHHGRLPETLHIDEPSPHTPWDGSLQLLTTAQDWPDTGRPRRAAVSSFGISGTNAHLILEQPPTEEPEPADPVAAVPWMFSAQSEGALREVAVRLQTMLADDPDTDIAAVSRSLAVSRAQLPHRAVVVGEDRAELLTGLGVVGRGGEAANVVRGTAASRPLTVFVFPGQGSQWPGMARELLDTQPVFAEHLTACHHALAPHTDWSLLDLINTTDTAPDLDRTDVVQPALFAVMVSLARLWQHHGIHPDAVIGHSQGEIAAAHIAGALTLHDAAKIAALRSKALTSLAGTGGMASVPLPAEEVAERLLPYGSALSVAATNSPVSTVVSGDAGAVADFVEACKADRIRARTIPVDYASHSPHVDGIRDELLHLLEGVVPEHPSIPFYSTLTGTLLTPHTPLNPTYWYDNLRHPVHFHQALTHLTTHHPSQPLHTIEISPHPILTPAIHDTHPTTTTTHTLHRKHPNHTTYLTNLAHTWTHGTPTTWHPTHTGTASTSTSTSTHTPTPHTPLPTYPFQHHTYWLTPTPPTTPTTPTTQPNPHPILTTKTTLATDHHLYTGTITPHTHPWTTHHTILNTPLLPGTTHLELAHHIGTQHHTPHINELTLHTPTPTHPHQPTHLQAHLTPPNPQGHRTLTIHTTTNPHTTPWTHHATATLTPTPTTTPPPTPPTTWPPPHTTPLNLTHHYPTLHTHGYTYGPTLQGLTQAHQHPNGTLYAHTQQHPTTHTTNHHHTLHPTLLDTTLHLLPLSGPEPDPELIRIPFAWKNVQFFATGVTELRVQCIPRDDDSVSLWLTDTSGAPVLYAEELSVRTVSRARLARTLGASDGAGDGLYRLDWEALPPARGTVRARRYAIIGPADRGEPLRRALASSGGRVDVYPDPADLTDALDTGAPVPDTVLALPSPVPPSGTVSVPDAVRALAHRTLELLQAWTADERLAATVLAVTTGGAVAARPGETVTDPGEAALWGLLRSAQAEHPGAFALLDLDGSGDSLRALPAAVAAIRDADEPQLAVREGALFVPRLAPAADGDALTVPDGPDADAWVLDARPRGTLENLALRPSTAAGAELEPGQIRVSVRAAGLNFRDVLIALDMYPGNAPIGSEAAGVVREVGSDVTDLRPGDRVFGLFPGGVGPVAVTDRRLVARIPEGWSFPQAAVVPVVYLTAYYGLADLAALGAGESVLIHAAAGGVGLAAMQLARHWGAEVYGTASRGKWELLRQAGLPPERIASSRDTEFADAFLAATGGRGMDVVLNSLAGEFVDASLRLLPRGGRFVEMGKLDVRDAEETARQNPGVRYRQFDMVEAGPERIREMLAEILALFDTGALQPLPVTAWPAASALEAFRHLGQARHVGKVALRVPRPLDPQGTVLITGGTGTLGSLLARHLVTEHHITHLHLVSRTGPDTPTAQNLHTELTRLGAHITITACDTADPQALHHLLTTIPTEHPLTAVVHAAGVLSDATVTSMTEEQLDTVLRSKVDAAWHLHELTAGADLAAFVLFSSAAGTLGGPGQANYAAGNAFLDALARQRSRAGLPASSVVWGLWEDSSGMTGHLTEGDVRRLGRGGLRPLSSADGLAMFDAALRSAEPVLVAARIDAGAFAAGNGIGGVPVVLRSLVRTDPAAPVGGSRPGPEPGAGPSLSERLAGLTEAEADDVVLELIREQVAVVLGHRGSDAVPAEEAFKDLGFDSLTAVELRNRLGAATGLALASTLVFDHPTPQALAEHVRSRIAATAVEEGAVREAGAPVLAEIEGLARTLFALSSRSPEDPDGVEERLRQLLRDWQERTRPAERADDLSSASDDDLFEALDHEFGTA</sequence>
<dbReference type="InterPro" id="IPR036291">
    <property type="entry name" value="NAD(P)-bd_dom_sf"/>
</dbReference>
<evidence type="ECO:0000256" key="4">
    <source>
        <dbReference type="ARBA" id="ARBA00022553"/>
    </source>
</evidence>
<evidence type="ECO:0000313" key="15">
    <source>
        <dbReference type="Proteomes" id="UP000005940"/>
    </source>
</evidence>
<keyword evidence="15" id="KW-1185">Reference proteome</keyword>
<dbReference type="GO" id="GO:0004312">
    <property type="term" value="F:fatty acid synthase activity"/>
    <property type="evidence" value="ECO:0007669"/>
    <property type="project" value="TreeGrafter"/>
</dbReference>
<dbReference type="InterPro" id="IPR036299">
    <property type="entry name" value="Polyketide_synth_docking_sf"/>
</dbReference>
<dbReference type="SUPFAM" id="SSF52151">
    <property type="entry name" value="FabD/lysophospholipase-like"/>
    <property type="match status" value="2"/>
</dbReference>
<evidence type="ECO:0008006" key="16">
    <source>
        <dbReference type="Google" id="ProtNLM"/>
    </source>
</evidence>
<dbReference type="GO" id="GO:0033068">
    <property type="term" value="P:macrolide biosynthetic process"/>
    <property type="evidence" value="ECO:0007669"/>
    <property type="project" value="UniProtKB-ARBA"/>
</dbReference>
<comment type="pathway">
    <text evidence="2">Antibiotic biosynthesis.</text>
</comment>
<feature type="compositionally biased region" description="Low complexity" evidence="10">
    <location>
        <begin position="2665"/>
        <end position="2683"/>
    </location>
</feature>
<dbReference type="Pfam" id="PF22953">
    <property type="entry name" value="SpnB_Rossmann"/>
    <property type="match status" value="2"/>
</dbReference>
<dbReference type="SMART" id="SM00826">
    <property type="entry name" value="PKS_DH"/>
    <property type="match status" value="2"/>
</dbReference>
<dbReference type="CDD" id="cd08956">
    <property type="entry name" value="KR_3_FAS_SDR_x"/>
    <property type="match status" value="2"/>
</dbReference>
<dbReference type="SUPFAM" id="SSF55048">
    <property type="entry name" value="Probable ACP-binding domain of malonyl-CoA ACP transacylase"/>
    <property type="match status" value="2"/>
</dbReference>
<dbReference type="Pfam" id="PF08990">
    <property type="entry name" value="Docking"/>
    <property type="match status" value="1"/>
</dbReference>
<dbReference type="InterPro" id="IPR013968">
    <property type="entry name" value="PKS_KR"/>
</dbReference>
<feature type="region of interest" description="Disordered" evidence="10">
    <location>
        <begin position="1687"/>
        <end position="1706"/>
    </location>
</feature>
<feature type="region of interest" description="Disordered" evidence="10">
    <location>
        <begin position="2665"/>
        <end position="2684"/>
    </location>
</feature>
<evidence type="ECO:0000256" key="10">
    <source>
        <dbReference type="SAM" id="MobiDB-lite"/>
    </source>
</evidence>
<evidence type="ECO:0000259" key="13">
    <source>
        <dbReference type="PROSITE" id="PS52019"/>
    </source>
</evidence>
<evidence type="ECO:0000256" key="1">
    <source>
        <dbReference type="ARBA" id="ARBA00001957"/>
    </source>
</evidence>
<dbReference type="FunFam" id="3.40.50.720:FF:000209">
    <property type="entry name" value="Polyketide synthase Pks12"/>
    <property type="match status" value="1"/>
</dbReference>
<dbReference type="PANTHER" id="PTHR43775:SF51">
    <property type="entry name" value="INACTIVE PHENOLPHTHIOCEROL SYNTHESIS POLYKETIDE SYNTHASE TYPE I PKS1-RELATED"/>
    <property type="match status" value="1"/>
</dbReference>